<dbReference type="SUPFAM" id="SSF52266">
    <property type="entry name" value="SGNH hydrolase"/>
    <property type="match status" value="1"/>
</dbReference>
<sequence length="1729" mass="181052">MPPTHHLLLGSLLHKGKQAVAKIAFLSVFVFSYFSYAQYDKVVILGASIMEYTYGQNLTIPNAARTSEWQGNGVNVDVYGYGFEGEEISDVVARLQSAMAAHPANTLFMVHIGGNNVSATRPYSTATPAELQQISDDYDALYAAIPPARLDDVIIMPITFRTYDISDDIYNNQELGSLPYNQNILIPKILANTPSQINADGNPIVDLYNFTRNNYQTYFDVSDPGFDGVHPSSPVGEDLLSEYMSLRAAYFINGGDVPAPIIPSVSVTADDTDGDGVLNSDDLDDDNDGILDVDEYDCSISGSLVWGDPVWTGGDPDDDFASMATTTINGTEVTMDNTGTDASLYNSLFAIEDTPFNGVQGLLLQSAIGLLDDGPIVYEIRFDRPVSGLSFRVVDIDKRLTSEAPTGNPYTSRMSIDLFREGTAQPLNASDYTVGSAVDDLGGGIFEGNALVPLTPDIGDVVFNLGEAVDRVVLTFSNTEVSSSTAFMAFLISNLSWSCTYQDTDGDGIPDHLDNDSDGDGCVDAIEGDGGFTIADLAADNSLSGGVDANGVPLVASGGQSSVSSTDDTVTGPGCDDDGDGLTNGEEAILGTDPLNPDTDGDGVDDGQEVANSNDPLDPCSPFRAPGYTGYDASNAIWSAADCDGDGVTNGDEVANGTDPYYVVVDSDNDGVMDTQDLDDDNDGILDVDEYDCSISGSLVWGDPVWTGGDPDDDFASTATTTIDGTEVTMDNTGTDASLYNSLFAIEDTPFNGVQGLLLQSAIGLLDDSPIVYEIRFDRPVSGLSFRVVDIDKRLDFEGTGSQVNNPYTGRMSINLFRDGVAQPLNASDYTVGSAVDDLGGGIFEGNALVPLTPDIGDVVFNLGEAVDRVVLTFSNTEVSSSTAFMAFLISNLSWSCTYQDTDGDGIQDHLDNDSDDDGCVDALEGDDVNLTLASVDGNGRINGAVDANGVPVAVSGGQSDVSSTDDTVTGPGCDDDGDGLTNGEEAVLGTDPDDPDTDGDGVDDGQEVTDTDDPLDPCDPTQAAGYSGYDATNTIWAAADCDGDGVTNGDEDTNGTDPYDNTDTDGDGAPDDLETANGTDLNDPCDPVQAAGYTGYDSTNAIWAAADCDGDGVINGDEFTNGTDPYAASSDTDGDGIDDDNEINNGTDENDPCSPTQAAGYTGYDATNTIWAAADCDSDGVTNGDEDTNGTDPYDNTDTDGDGVPDDLETANGTDLNDPCDPVQAAGYTGYDSTNAIWAAADCDGDGVTNGDEFTNGTDPYAVSADTDGDGIDDDNEINNGTDENDPCSPTQAAGYTGYDSTNAIWSAADCDGDGVTNGDEDTNGTDPYDNTDTDGDGVSDDLEAANGTDANDPCDPVQAAGYTGYDSTNTIWAAADCDGDGVINGDEFTNGTDPYEASADTDGDGIDDDNEINNGTDENDPCSPTQAAGYTGYDSTNAIWAAADCDGDGVTNGDEFINGTDPYSVPADIDTDGDGINDAQEVANGTNLNDPCDPVQSPGYTGFDETNSIWAAADCDSDQLTNGEETVLGTDPYVFDTDRDGIGDGQELLDNTNPLDECDSNGGTPSENSDCDGDGLTYQEEIDLGTDPNNSDTDGDTIDDGQEVNDETDPLNPCDSMGGTPPSDAMCDIEIGNTIISADNDGVNDFFSITNIESFPNNVVQIFNRWGVIVFETTGYDNASNVFSGISEGRATLQKGEQLPAGVYFYVIKYANGTRGNTRSGYLYINR</sequence>
<feature type="compositionally biased region" description="Acidic residues" evidence="5">
    <location>
        <begin position="1595"/>
        <end position="1611"/>
    </location>
</feature>
<dbReference type="Pfam" id="PF13585">
    <property type="entry name" value="CHU_C"/>
    <property type="match status" value="1"/>
</dbReference>
<name>A0A6G7J002_9FLAO</name>
<feature type="region of interest" description="Disordered" evidence="5">
    <location>
        <begin position="1120"/>
        <end position="1161"/>
    </location>
</feature>
<protein>
    <recommendedName>
        <fullName evidence="8">T9SS type B sorting domain-containing protein</fullName>
    </recommendedName>
</protein>
<dbReference type="Proteomes" id="UP000502928">
    <property type="component" value="Chromosome"/>
</dbReference>
<feature type="compositionally biased region" description="Acidic residues" evidence="5">
    <location>
        <begin position="1185"/>
        <end position="1210"/>
    </location>
</feature>
<evidence type="ECO:0008006" key="8">
    <source>
        <dbReference type="Google" id="ProtNLM"/>
    </source>
</evidence>
<dbReference type="Pfam" id="PF18884">
    <property type="entry name" value="TSP3_bac"/>
    <property type="match status" value="15"/>
</dbReference>
<proteinExistence type="predicted"/>
<reference evidence="6 7" key="1">
    <citation type="submission" date="2020-02" db="EMBL/GenBank/DDBJ databases">
        <title>Complete genome of Muricauda sp. 501str8.</title>
        <authorList>
            <person name="Dong B."/>
            <person name="Zhu S."/>
            <person name="Yang J."/>
            <person name="Chen J."/>
        </authorList>
    </citation>
    <scope>NUCLEOTIDE SEQUENCE [LARGE SCALE GENOMIC DNA]</scope>
    <source>
        <strain evidence="6 7">501str8</strain>
    </source>
</reference>
<dbReference type="SUPFAM" id="SSF47473">
    <property type="entry name" value="EF-hand"/>
    <property type="match status" value="2"/>
</dbReference>
<feature type="compositionally biased region" description="Acidic residues" evidence="5">
    <location>
        <begin position="1401"/>
        <end position="1413"/>
    </location>
</feature>
<feature type="region of interest" description="Disordered" evidence="5">
    <location>
        <begin position="1391"/>
        <end position="1426"/>
    </location>
</feature>
<evidence type="ECO:0000256" key="3">
    <source>
        <dbReference type="ARBA" id="ARBA00022729"/>
    </source>
</evidence>
<dbReference type="InterPro" id="IPR011992">
    <property type="entry name" value="EF-hand-dom_pair"/>
</dbReference>
<feature type="compositionally biased region" description="Acidic residues" evidence="5">
    <location>
        <begin position="1268"/>
        <end position="1278"/>
    </location>
</feature>
<dbReference type="Gene3D" id="3.40.50.1110">
    <property type="entry name" value="SGNH hydrolase"/>
    <property type="match status" value="1"/>
</dbReference>
<feature type="compositionally biased region" description="Low complexity" evidence="5">
    <location>
        <begin position="557"/>
        <end position="572"/>
    </location>
</feature>
<accession>A0A6G7J002</accession>
<feature type="region of interest" description="Disordered" evidence="5">
    <location>
        <begin position="1255"/>
        <end position="1298"/>
    </location>
</feature>
<feature type="compositionally biased region" description="Polar residues" evidence="5">
    <location>
        <begin position="1289"/>
        <end position="1298"/>
    </location>
</feature>
<feature type="compositionally biased region" description="Polar residues" evidence="5">
    <location>
        <begin position="957"/>
        <end position="968"/>
    </location>
</feature>
<dbReference type="InterPro" id="IPR036514">
    <property type="entry name" value="SGNH_hydro_sf"/>
</dbReference>
<dbReference type="RefSeq" id="WP_166247844.1">
    <property type="nucleotide sequence ID" value="NZ_CP049616.1"/>
</dbReference>
<evidence type="ECO:0000313" key="6">
    <source>
        <dbReference type="EMBL" id="QII44183.1"/>
    </source>
</evidence>
<organism evidence="6 7">
    <name type="scientific">Flagellimonas oceani</name>
    <dbReference type="NCBI Taxonomy" id="2698672"/>
    <lineage>
        <taxon>Bacteria</taxon>
        <taxon>Pseudomonadati</taxon>
        <taxon>Bacteroidota</taxon>
        <taxon>Flavobacteriia</taxon>
        <taxon>Flavobacteriales</taxon>
        <taxon>Flavobacteriaceae</taxon>
        <taxon>Flagellimonas</taxon>
    </lineage>
</organism>
<dbReference type="InterPro" id="IPR018247">
    <property type="entry name" value="EF_Hand_1_Ca_BS"/>
</dbReference>
<evidence type="ECO:0000313" key="7">
    <source>
        <dbReference type="Proteomes" id="UP000502928"/>
    </source>
</evidence>
<comment type="subcellular location">
    <subcellularLocation>
        <location evidence="1">Secreted</location>
    </subcellularLocation>
</comment>
<evidence type="ECO:0000256" key="5">
    <source>
        <dbReference type="SAM" id="MobiDB-lite"/>
    </source>
</evidence>
<keyword evidence="3" id="KW-0732">Signal</keyword>
<evidence type="ECO:0000256" key="2">
    <source>
        <dbReference type="ARBA" id="ARBA00022525"/>
    </source>
</evidence>
<feature type="region of interest" description="Disordered" evidence="5">
    <location>
        <begin position="1531"/>
        <end position="1618"/>
    </location>
</feature>
<dbReference type="PANTHER" id="PTHR37467">
    <property type="entry name" value="EXPORTED CALCIUM-BINDING GLYCOPROTEIN-RELATED"/>
    <property type="match status" value="1"/>
</dbReference>
<dbReference type="GO" id="GO:0016788">
    <property type="term" value="F:hydrolase activity, acting on ester bonds"/>
    <property type="evidence" value="ECO:0007669"/>
    <property type="project" value="UniProtKB-ARBA"/>
</dbReference>
<dbReference type="PROSITE" id="PS00018">
    <property type="entry name" value="EF_HAND_1"/>
    <property type="match status" value="4"/>
</dbReference>
<feature type="region of interest" description="Disordered" evidence="5">
    <location>
        <begin position="953"/>
        <end position="1027"/>
    </location>
</feature>
<feature type="compositionally biased region" description="Acidic residues" evidence="5">
    <location>
        <begin position="1320"/>
        <end position="1345"/>
    </location>
</feature>
<keyword evidence="2" id="KW-0964">Secreted</keyword>
<keyword evidence="4" id="KW-0106">Calcium</keyword>
<evidence type="ECO:0000256" key="1">
    <source>
        <dbReference type="ARBA" id="ARBA00004613"/>
    </source>
</evidence>
<feature type="compositionally biased region" description="Acidic residues" evidence="5">
    <location>
        <begin position="1050"/>
        <end position="1075"/>
    </location>
</feature>
<feature type="region of interest" description="Disordered" evidence="5">
    <location>
        <begin position="1314"/>
        <end position="1358"/>
    </location>
</feature>
<gene>
    <name evidence="6" type="ORF">GVT53_05680</name>
</gene>
<evidence type="ECO:0000256" key="4">
    <source>
        <dbReference type="ARBA" id="ARBA00022837"/>
    </source>
</evidence>
<keyword evidence="7" id="KW-1185">Reference proteome</keyword>
<feature type="region of interest" description="Disordered" evidence="5">
    <location>
        <begin position="1047"/>
        <end position="1086"/>
    </location>
</feature>
<feature type="compositionally biased region" description="Acidic residues" evidence="5">
    <location>
        <begin position="1133"/>
        <end position="1143"/>
    </location>
</feature>
<feature type="region of interest" description="Disordered" evidence="5">
    <location>
        <begin position="1182"/>
        <end position="1220"/>
    </location>
</feature>
<dbReference type="PANTHER" id="PTHR37467:SF1">
    <property type="entry name" value="EXPORTED CALCIUM-BINDING GLYCOPROTEIN"/>
    <property type="match status" value="1"/>
</dbReference>
<feature type="compositionally biased region" description="Acidic residues" evidence="5">
    <location>
        <begin position="599"/>
        <end position="608"/>
    </location>
</feature>
<dbReference type="InterPro" id="IPR053180">
    <property type="entry name" value="Ca-binding_acidic-repeat"/>
</dbReference>
<dbReference type="KEGG" id="mut:GVT53_05680"/>
<dbReference type="EMBL" id="CP049616">
    <property type="protein sequence ID" value="QII44183.1"/>
    <property type="molecule type" value="Genomic_DNA"/>
</dbReference>
<dbReference type="InterPro" id="IPR059100">
    <property type="entry name" value="TSP3_bac"/>
</dbReference>
<feature type="compositionally biased region" description="Acidic residues" evidence="5">
    <location>
        <begin position="992"/>
        <end position="1017"/>
    </location>
</feature>
<feature type="region of interest" description="Disordered" evidence="5">
    <location>
        <begin position="557"/>
        <end position="620"/>
    </location>
</feature>